<evidence type="ECO:0000256" key="1">
    <source>
        <dbReference type="SAM" id="MobiDB-lite"/>
    </source>
</evidence>
<evidence type="ECO:0000313" key="4">
    <source>
        <dbReference type="EMBL" id="CEL58713.1"/>
    </source>
</evidence>
<proteinExistence type="predicted"/>
<dbReference type="EMBL" id="LN679435">
    <property type="protein sequence ID" value="CEL58713.1"/>
    <property type="molecule type" value="Genomic_DNA"/>
</dbReference>
<dbReference type="InterPro" id="IPR046496">
    <property type="entry name" value="DUF6589"/>
</dbReference>
<dbReference type="HOGENOM" id="CLU_007061_0_2_1"/>
<keyword evidence="6" id="KW-1185">Reference proteome</keyword>
<name>M5CC89_THACB</name>
<organism evidence="3 5">
    <name type="scientific">Thanatephorus cucumeris (strain AG1-IB / isolate 7/3/14)</name>
    <name type="common">Lettuce bottom rot fungus</name>
    <name type="synonym">Rhizoctonia solani</name>
    <dbReference type="NCBI Taxonomy" id="1108050"/>
    <lineage>
        <taxon>Eukaryota</taxon>
        <taxon>Fungi</taxon>
        <taxon>Dikarya</taxon>
        <taxon>Basidiomycota</taxon>
        <taxon>Agaricomycotina</taxon>
        <taxon>Agaricomycetes</taxon>
        <taxon>Cantharellales</taxon>
        <taxon>Ceratobasidiaceae</taxon>
        <taxon>Rhizoctonia</taxon>
        <taxon>Rhizoctonia solani AG-1</taxon>
    </lineage>
</organism>
<reference evidence="3" key="1">
    <citation type="submission" date="2012-10" db="EMBL/GenBank/DDBJ databases">
        <authorList>
            <person name="Jelonek L."/>
        </authorList>
    </citation>
    <scope>NUCLEOTIDE SEQUENCE</scope>
    <source>
        <strain evidence="3">Isolate 7/3/14</strain>
    </source>
</reference>
<feature type="region of interest" description="Disordered" evidence="1">
    <location>
        <begin position="1"/>
        <end position="46"/>
    </location>
</feature>
<protein>
    <recommendedName>
        <fullName evidence="2">DUF6589 domain-containing protein</fullName>
    </recommendedName>
</protein>
<feature type="domain" description="DUF6589" evidence="2">
    <location>
        <begin position="362"/>
        <end position="735"/>
    </location>
</feature>
<dbReference type="Proteomes" id="UP000059188">
    <property type="component" value="Unassembled WGS sequence"/>
</dbReference>
<feature type="compositionally biased region" description="Basic residues" evidence="1">
    <location>
        <begin position="1"/>
        <end position="19"/>
    </location>
</feature>
<dbReference type="STRING" id="1108050.M5CC89"/>
<dbReference type="Proteomes" id="UP000012065">
    <property type="component" value="Unassembled WGS sequence"/>
</dbReference>
<dbReference type="AlphaFoldDB" id="M5CC89"/>
<gene>
    <name evidence="3" type="ORF">BN14_11719</name>
    <name evidence="4" type="ORF">RSOLAG1IB_12183</name>
</gene>
<sequence length="744" mass="85097">MSGKKRNSRGSVSPKKRQKQQAETPPEPSPDTSASSLAPDTQNTQWESSRNRLIELVGSIHASGFTMDTFLYDLCYGNPLARQHGSLQKARRDLRKSNLLPQILDNLHTTPRAESGGQQAAGAVEPLETWATQTTQRIYREELVKFSKAMHCDISQLVNEETLRELTFDSILDAVKECCPRLMDMLLIVAQPKRKEEGRRAEKDSIFSVVQIISSLSYEISQRNNRTQMFTAIYLKAKNAPKSVYTMLQHAGLSLSYSWAEEMLKTISRQAVEKMVKVYEEGACVFIYDNYRIPHGIKHQRIGHLSVTDNATTATLIPLPPEATTLLNNPSKFTGHRKDIKEQYINRTMRFLEPGDFHQPDVDILINDRLEYNIIAALFRIPEIKNLQLEVLSDPLLQPPPPVDMLPSGKEHISKQYMFGTMDHDESSLTGASRVQLDMLGQLNQTSQQKRKDLGTSRMQYIVGDNLTNIRGLGLQQLKQSGLNSFDRNDWIIWVPGWFHLLMNFGRAIYFEHYGTNTGLLLARDAATLNWSGLTKPTRNKGPDFHTLDEALHIILEARYRGLWLWVTGATSPSELVTWAKSATVAQIKLCARKIWTERASQRALSSLDQQKTQTTESVGRRKKTITHNEDQVLEGSIRLQHDLMLFEECRRAIRYGDVGRMDHLLPQILMCFTGSKRWNYVREILNILQWEWHEAPEGFVEATRRYAWLVNFNGEPNGFYADDLRQELNNLNLRVRCFHSLNA</sequence>
<evidence type="ECO:0000313" key="6">
    <source>
        <dbReference type="Proteomes" id="UP000059188"/>
    </source>
</evidence>
<evidence type="ECO:0000313" key="5">
    <source>
        <dbReference type="Proteomes" id="UP000012065"/>
    </source>
</evidence>
<reference evidence="4 6" key="3">
    <citation type="submission" date="2014-11" db="EMBL/GenBank/DDBJ databases">
        <authorList>
            <person name="Wibberg Daniel"/>
        </authorList>
    </citation>
    <scope>NUCLEOTIDE SEQUENCE [LARGE SCALE GENOMIC DNA]</scope>
    <source>
        <strain evidence="4">Rhizoctonia solani AG1-IB 7/3/14</strain>
    </source>
</reference>
<feature type="compositionally biased region" description="Polar residues" evidence="1">
    <location>
        <begin position="30"/>
        <end position="46"/>
    </location>
</feature>
<reference evidence="3 5" key="2">
    <citation type="journal article" date="2013" name="J. Biotechnol.">
        <title>Establishment and interpretation of the genome sequence of the phytopathogenic fungus Rhizoctonia solani AG1-IB isolate 7/3/14.</title>
        <authorList>
            <person name="Wibberg D.W."/>
            <person name="Jelonek L.J."/>
            <person name="Rupp O.R."/>
            <person name="Hennig M.H."/>
            <person name="Eikmeyer F.E."/>
            <person name="Goesmann A.G."/>
            <person name="Hartmann A.H."/>
            <person name="Borriss R.B."/>
            <person name="Grosch R.G."/>
            <person name="Puehler A.P."/>
            <person name="Schlueter A.S."/>
        </authorList>
    </citation>
    <scope>NUCLEOTIDE SEQUENCE [LARGE SCALE GENOMIC DNA]</scope>
    <source>
        <strain evidence="5">AG1-IB / isolate 7/3/14</strain>
        <strain evidence="3">Isolate 7/3/14</strain>
    </source>
</reference>
<dbReference type="Pfam" id="PF20231">
    <property type="entry name" value="DUF6589"/>
    <property type="match status" value="1"/>
</dbReference>
<accession>M5CC89</accession>
<feature type="region of interest" description="Disordered" evidence="1">
    <location>
        <begin position="607"/>
        <end position="626"/>
    </location>
</feature>
<dbReference type="OrthoDB" id="3251235at2759"/>
<evidence type="ECO:0000313" key="3">
    <source>
        <dbReference type="EMBL" id="CCO37563.1"/>
    </source>
</evidence>
<evidence type="ECO:0000259" key="2">
    <source>
        <dbReference type="Pfam" id="PF20231"/>
    </source>
</evidence>
<dbReference type="EMBL" id="CAOJ01017291">
    <property type="protein sequence ID" value="CCO37563.1"/>
    <property type="molecule type" value="Genomic_DNA"/>
</dbReference>
<feature type="compositionally biased region" description="Polar residues" evidence="1">
    <location>
        <begin position="607"/>
        <end position="618"/>
    </location>
</feature>